<evidence type="ECO:0000256" key="1">
    <source>
        <dbReference type="SAM" id="SignalP"/>
    </source>
</evidence>
<evidence type="ECO:0000313" key="2">
    <source>
        <dbReference type="EMBL" id="TKR73688.1"/>
    </source>
</evidence>
<gene>
    <name evidence="2" type="ORF">L596_020971</name>
</gene>
<dbReference type="EMBL" id="AZBU02000006">
    <property type="protein sequence ID" value="TKR73688.1"/>
    <property type="molecule type" value="Genomic_DNA"/>
</dbReference>
<feature type="chain" id="PRO_5020438350" evidence="1">
    <location>
        <begin position="22"/>
        <end position="81"/>
    </location>
</feature>
<dbReference type="Proteomes" id="UP000298663">
    <property type="component" value="Unassembled WGS sequence"/>
</dbReference>
<reference evidence="2 3" key="2">
    <citation type="journal article" date="2019" name="G3 (Bethesda)">
        <title>Hybrid Assembly of the Genome of the Entomopathogenic Nematode Steinernema carpocapsae Identifies the X-Chromosome.</title>
        <authorList>
            <person name="Serra L."/>
            <person name="Macchietto M."/>
            <person name="Macias-Munoz A."/>
            <person name="McGill C.J."/>
            <person name="Rodriguez I.M."/>
            <person name="Rodriguez B."/>
            <person name="Murad R."/>
            <person name="Mortazavi A."/>
        </authorList>
    </citation>
    <scope>NUCLEOTIDE SEQUENCE [LARGE SCALE GENOMIC DNA]</scope>
    <source>
        <strain evidence="2 3">ALL</strain>
    </source>
</reference>
<evidence type="ECO:0000313" key="3">
    <source>
        <dbReference type="Proteomes" id="UP000298663"/>
    </source>
</evidence>
<keyword evidence="3" id="KW-1185">Reference proteome</keyword>
<organism evidence="2 3">
    <name type="scientific">Steinernema carpocapsae</name>
    <name type="common">Entomopathogenic nematode</name>
    <dbReference type="NCBI Taxonomy" id="34508"/>
    <lineage>
        <taxon>Eukaryota</taxon>
        <taxon>Metazoa</taxon>
        <taxon>Ecdysozoa</taxon>
        <taxon>Nematoda</taxon>
        <taxon>Chromadorea</taxon>
        <taxon>Rhabditida</taxon>
        <taxon>Tylenchina</taxon>
        <taxon>Panagrolaimomorpha</taxon>
        <taxon>Strongyloidoidea</taxon>
        <taxon>Steinernematidae</taxon>
        <taxon>Steinernema</taxon>
    </lineage>
</organism>
<sequence length="81" mass="9226">MCAIIVIRFCLALTLLSAISGQLHTVGFGFVRFRKDYVTKLENLLLARSSADRQTSTTTDLFYEEYPSGRLEEILKETSYL</sequence>
<dbReference type="AlphaFoldDB" id="A0A4U5MVA9"/>
<accession>A0A4U5MVA9</accession>
<feature type="signal peptide" evidence="1">
    <location>
        <begin position="1"/>
        <end position="21"/>
    </location>
</feature>
<proteinExistence type="predicted"/>
<comment type="caution">
    <text evidence="2">The sequence shown here is derived from an EMBL/GenBank/DDBJ whole genome shotgun (WGS) entry which is preliminary data.</text>
</comment>
<keyword evidence="1" id="KW-0732">Signal</keyword>
<name>A0A4U5MVA9_STECR</name>
<protein>
    <submittedName>
        <fullName evidence="2">Uncharacterized protein</fullName>
    </submittedName>
</protein>
<reference evidence="2 3" key="1">
    <citation type="journal article" date="2015" name="Genome Biol.">
        <title>Comparative genomics of Steinernema reveals deeply conserved gene regulatory networks.</title>
        <authorList>
            <person name="Dillman A.R."/>
            <person name="Macchietto M."/>
            <person name="Porter C.F."/>
            <person name="Rogers A."/>
            <person name="Williams B."/>
            <person name="Antoshechkin I."/>
            <person name="Lee M.M."/>
            <person name="Goodwin Z."/>
            <person name="Lu X."/>
            <person name="Lewis E.E."/>
            <person name="Goodrich-Blair H."/>
            <person name="Stock S.P."/>
            <person name="Adams B.J."/>
            <person name="Sternberg P.W."/>
            <person name="Mortazavi A."/>
        </authorList>
    </citation>
    <scope>NUCLEOTIDE SEQUENCE [LARGE SCALE GENOMIC DNA]</scope>
    <source>
        <strain evidence="2 3">ALL</strain>
    </source>
</reference>